<dbReference type="InterPro" id="IPR038726">
    <property type="entry name" value="PDDEXK_AddAB-type"/>
</dbReference>
<dbReference type="EMBL" id="JADILW010000108">
    <property type="protein sequence ID" value="MBO8480866.1"/>
    <property type="molecule type" value="Genomic_DNA"/>
</dbReference>
<gene>
    <name evidence="2" type="ORF">IAB76_07165</name>
</gene>
<reference evidence="2" key="1">
    <citation type="submission" date="2020-10" db="EMBL/GenBank/DDBJ databases">
        <authorList>
            <person name="Gilroy R."/>
        </authorList>
    </citation>
    <scope>NUCLEOTIDE SEQUENCE</scope>
    <source>
        <strain evidence="2">B3-1481</strain>
    </source>
</reference>
<name>A0A9D9IZC9_9BACT</name>
<comment type="caution">
    <text evidence="2">The sequence shown here is derived from an EMBL/GenBank/DDBJ whole genome shotgun (WGS) entry which is preliminary data.</text>
</comment>
<evidence type="ECO:0000259" key="1">
    <source>
        <dbReference type="Pfam" id="PF12705"/>
    </source>
</evidence>
<reference evidence="2" key="2">
    <citation type="journal article" date="2021" name="PeerJ">
        <title>Extensive microbial diversity within the chicken gut microbiome revealed by metagenomics and culture.</title>
        <authorList>
            <person name="Gilroy R."/>
            <person name="Ravi A."/>
            <person name="Getino M."/>
            <person name="Pursley I."/>
            <person name="Horton D.L."/>
            <person name="Alikhan N.F."/>
            <person name="Baker D."/>
            <person name="Gharbi K."/>
            <person name="Hall N."/>
            <person name="Watson M."/>
            <person name="Adriaenssens E.M."/>
            <person name="Foster-Nyarko E."/>
            <person name="Jarju S."/>
            <person name="Secka A."/>
            <person name="Antonio M."/>
            <person name="Oren A."/>
            <person name="Chaudhuri R.R."/>
            <person name="La Ragione R."/>
            <person name="Hildebrand F."/>
            <person name="Pallen M.J."/>
        </authorList>
    </citation>
    <scope>NUCLEOTIDE SEQUENCE</scope>
    <source>
        <strain evidence="2">B3-1481</strain>
    </source>
</reference>
<dbReference type="Gene3D" id="3.90.320.10">
    <property type="match status" value="1"/>
</dbReference>
<dbReference type="InterPro" id="IPR011604">
    <property type="entry name" value="PDDEXK-like_dom_sf"/>
</dbReference>
<dbReference type="AlphaFoldDB" id="A0A9D9IZC9"/>
<sequence>MTPFLRQVAGHYFSEGRLGGSCFVFPNRRALVFFRKYLIEFVKQSGQPLLEPELYTMNDFFYRITGSSPSGPVALLLELYDCYRELNPAHESLDEFIFWGGVLLSDFNDIDKYLVRPEALFTNVAEFREMQDGYDYLDEKQLAAIRQFVSHFRTGGRYKDEFRRIWDILLPLYRSFGERLRSKGLSYEGMVYRELAGRLREEAAPDVLKDSFPDTQKFVFVGLNALNECEKLLMRRLRNAGMAEFCWDYVSPMIRDPHNRSSFFMESNVAEFPQAFIPDSDGLPEPEVNVLSVPSATGQAKQLPAILESMGAHGIETAVVLPDETQLLPVLNSIPRHISDINVTMGCPMNTSGLWSLMNNVAALQMHLRQKDGKWYFYRETVWAVFADSVFRAASNEEDTAAAAEVRQNAGYYIGEDQLSRTELFRLVFRAVVKNPVAADAGAVRQLQDYQLGIISGLAPRLMSAGGMALELDFAKEYYQLTMGLRAFSLELQPSSYFRLQASLAAAIAVPFKGEPLKGLQIMGPLETRALDFENLVILNCNEGVFPRRSVASSFIPPELRRGFGLPTYEFQDAVWAYYFYRMIQRAGKVWLLYDSRTEGVKSGEESRYIKQLELLFGLKLKRLVAKAPVSRNDESSEIAKTEEDMGVLKEVRLSASSLKDYLNCQAKFYYRCIKSLSRPDEVEDSLDAGQIGSVFHKAMEEFYTVPGGVLTLEYLKTLLTGDAVKTKVRGLVMQKLNSFEVAGKNLIYEDMICRYVSQVVRRDIELLESMGKDSLRILGLEHRRRMRFGGFDFVGYIDRLDSLTPGELRIVDYKTGKVTDDDFIIDESNAAKVVENLFGPDNRKRPNIALQLYLYDKLMTEGSSSDGSVPPEAVAGKKIANSIYQTQRLFVRPVENVELNDEFNSLMDGRLLALLDELADPSKPFRRTDDPDTCKYCDFKTICGR</sequence>
<proteinExistence type="predicted"/>
<accession>A0A9D9IZC9</accession>
<dbReference type="Proteomes" id="UP000823769">
    <property type="component" value="Unassembled WGS sequence"/>
</dbReference>
<dbReference type="SUPFAM" id="SSF52540">
    <property type="entry name" value="P-loop containing nucleoside triphosphate hydrolases"/>
    <property type="match status" value="1"/>
</dbReference>
<dbReference type="InterPro" id="IPR027417">
    <property type="entry name" value="P-loop_NTPase"/>
</dbReference>
<dbReference type="Pfam" id="PF12705">
    <property type="entry name" value="PDDEXK_1"/>
    <property type="match status" value="1"/>
</dbReference>
<protein>
    <submittedName>
        <fullName evidence="2">PD-(D/E)XK nuclease family protein</fullName>
    </submittedName>
</protein>
<feature type="domain" description="PD-(D/E)XK endonuclease-like" evidence="1">
    <location>
        <begin position="653"/>
        <end position="944"/>
    </location>
</feature>
<evidence type="ECO:0000313" key="2">
    <source>
        <dbReference type="EMBL" id="MBO8480866.1"/>
    </source>
</evidence>
<evidence type="ECO:0000313" key="3">
    <source>
        <dbReference type="Proteomes" id="UP000823769"/>
    </source>
</evidence>
<organism evidence="2 3">
    <name type="scientific">Candidatus Cryptobacteroides avistercoris</name>
    <dbReference type="NCBI Taxonomy" id="2840758"/>
    <lineage>
        <taxon>Bacteria</taxon>
        <taxon>Pseudomonadati</taxon>
        <taxon>Bacteroidota</taxon>
        <taxon>Bacteroidia</taxon>
        <taxon>Bacteroidales</taxon>
        <taxon>Candidatus Cryptobacteroides</taxon>
    </lineage>
</organism>